<dbReference type="InterPro" id="IPR011604">
    <property type="entry name" value="PDDEXK-like_dom_sf"/>
</dbReference>
<sequence>MIDIDRKTYIGGSDVAAILGVSPWKSAFQLYQEKIGAFAEEVSPAKTNLFRRGHRWEPIVVEMLVDELRERGHAVELVAQNQRYADPTFPFLAAEIDLELLIDGEPVNGEAKTVSPFAAKLWGEEETDDIPIYYAAQVMHGMMLRPRQRAVVAALTGFDDRPRIHWIERDEETIAGIRAKEIEFWQRVQDRNPPPPESVDDVRWLYKRDDGETIEADDELLSLCQALKDTKQDAKSLAARTSLLETKIKLRIGSAATVIHGGQRVATWKNNKNGQKTDWQAAYLDLSPAADHINKFTTTTAGNRPLLIK</sequence>
<keyword evidence="2" id="KW-0540">Nuclease</keyword>
<feature type="domain" description="YqaJ viral recombinase" evidence="1">
    <location>
        <begin position="6"/>
        <end position="143"/>
    </location>
</feature>
<gene>
    <name evidence="2" type="ORF">UFOVP935_35</name>
</gene>
<dbReference type="InterPro" id="IPR017482">
    <property type="entry name" value="Lambda-type_endonuclease"/>
</dbReference>
<protein>
    <submittedName>
        <fullName evidence="2">COG5377 Phage-related protein, predicted endonuclease</fullName>
    </submittedName>
</protein>
<evidence type="ECO:0000259" key="1">
    <source>
        <dbReference type="Pfam" id="PF09588"/>
    </source>
</evidence>
<dbReference type="Pfam" id="PF09588">
    <property type="entry name" value="YqaJ"/>
    <property type="match status" value="1"/>
</dbReference>
<dbReference type="GO" id="GO:0004519">
    <property type="term" value="F:endonuclease activity"/>
    <property type="evidence" value="ECO:0007669"/>
    <property type="project" value="UniProtKB-KW"/>
</dbReference>
<reference evidence="2" key="1">
    <citation type="submission" date="2020-05" db="EMBL/GenBank/DDBJ databases">
        <authorList>
            <person name="Chiriac C."/>
            <person name="Salcher M."/>
            <person name="Ghai R."/>
            <person name="Kavagutti S V."/>
        </authorList>
    </citation>
    <scope>NUCLEOTIDE SEQUENCE</scope>
</reference>
<dbReference type="InterPro" id="IPR019080">
    <property type="entry name" value="YqaJ_viral_recombinase"/>
</dbReference>
<dbReference type="EMBL" id="LR796885">
    <property type="protein sequence ID" value="CAB4172522.1"/>
    <property type="molecule type" value="Genomic_DNA"/>
</dbReference>
<name>A0A6J5PMZ5_9CAUD</name>
<dbReference type="InterPro" id="IPR011335">
    <property type="entry name" value="Restrct_endonuc-II-like"/>
</dbReference>
<keyword evidence="2" id="KW-0378">Hydrolase</keyword>
<dbReference type="Gene3D" id="3.90.320.10">
    <property type="match status" value="1"/>
</dbReference>
<evidence type="ECO:0000313" key="2">
    <source>
        <dbReference type="EMBL" id="CAB4172522.1"/>
    </source>
</evidence>
<proteinExistence type="predicted"/>
<keyword evidence="2" id="KW-0255">Endonuclease</keyword>
<dbReference type="NCBIfam" id="TIGR03033">
    <property type="entry name" value="phage_rel_nuc"/>
    <property type="match status" value="1"/>
</dbReference>
<dbReference type="SUPFAM" id="SSF52980">
    <property type="entry name" value="Restriction endonuclease-like"/>
    <property type="match status" value="1"/>
</dbReference>
<organism evidence="2">
    <name type="scientific">uncultured Caudovirales phage</name>
    <dbReference type="NCBI Taxonomy" id="2100421"/>
    <lineage>
        <taxon>Viruses</taxon>
        <taxon>Duplodnaviria</taxon>
        <taxon>Heunggongvirae</taxon>
        <taxon>Uroviricota</taxon>
        <taxon>Caudoviricetes</taxon>
        <taxon>Peduoviridae</taxon>
        <taxon>Maltschvirus</taxon>
        <taxon>Maltschvirus maltsch</taxon>
    </lineage>
</organism>
<accession>A0A6J5PMZ5</accession>